<dbReference type="SMART" id="SM01303">
    <property type="entry name" value="RasGEF_N_2"/>
    <property type="match status" value="1"/>
</dbReference>
<feature type="domain" description="Rapamycin-insensitive companion of mTOR N-terminal" evidence="3">
    <location>
        <begin position="88"/>
        <end position="459"/>
    </location>
</feature>
<feature type="domain" description="Rapamycin-insensitive companion of mTOR middle" evidence="2">
    <location>
        <begin position="551"/>
        <end position="783"/>
    </location>
</feature>
<dbReference type="Pfam" id="PF14664">
    <property type="entry name" value="RICTOR_N"/>
    <property type="match status" value="1"/>
</dbReference>
<dbReference type="InterPro" id="IPR029452">
    <property type="entry name" value="RICTOR_V"/>
</dbReference>
<dbReference type="InterPro" id="IPR029453">
    <property type="entry name" value="Rictor_IV"/>
</dbReference>
<evidence type="ECO:0000259" key="2">
    <source>
        <dbReference type="SMART" id="SM01307"/>
    </source>
</evidence>
<dbReference type="Pfam" id="PF14666">
    <property type="entry name" value="RICTOR_M"/>
    <property type="match status" value="1"/>
</dbReference>
<dbReference type="SMART" id="SM01307">
    <property type="entry name" value="RICTOR_M"/>
    <property type="match status" value="1"/>
</dbReference>
<evidence type="ECO:0000313" key="5">
    <source>
        <dbReference type="EMBL" id="KJE94703.1"/>
    </source>
</evidence>
<reference evidence="6" key="1">
    <citation type="submission" date="2011-02" db="EMBL/GenBank/DDBJ databases">
        <title>The Genome Sequence of Capsaspora owczarzaki ATCC 30864.</title>
        <authorList>
            <person name="Russ C."/>
            <person name="Cuomo C."/>
            <person name="Burger G."/>
            <person name="Gray M.W."/>
            <person name="Holland P.W.H."/>
            <person name="King N."/>
            <person name="Lang F.B.F."/>
            <person name="Roger A.J."/>
            <person name="Ruiz-Trillo I."/>
            <person name="Young S.K."/>
            <person name="Zeng Q."/>
            <person name="Gargeya S."/>
            <person name="Alvarado L."/>
            <person name="Berlin A."/>
            <person name="Chapman S.B."/>
            <person name="Chen Z."/>
            <person name="Freedman E."/>
            <person name="Gellesch M."/>
            <person name="Goldberg J."/>
            <person name="Griggs A."/>
            <person name="Gujja S."/>
            <person name="Heilman E."/>
            <person name="Heiman D."/>
            <person name="Howarth C."/>
            <person name="Mehta T."/>
            <person name="Neiman D."/>
            <person name="Pearson M."/>
            <person name="Roberts A."/>
            <person name="Saif S."/>
            <person name="Shea T."/>
            <person name="Shenoy N."/>
            <person name="Sisk P."/>
            <person name="Stolte C."/>
            <person name="Sykes S."/>
            <person name="White J."/>
            <person name="Yandava C."/>
            <person name="Haas B."/>
            <person name="Nusbaum C."/>
            <person name="Birren B."/>
        </authorList>
    </citation>
    <scope>NUCLEOTIDE SEQUENCE</scope>
    <source>
        <strain evidence="6">ATCC 30864</strain>
    </source>
</reference>
<dbReference type="InParanoid" id="A0A0D2WT23"/>
<dbReference type="GO" id="GO:0038203">
    <property type="term" value="P:TORC2 signaling"/>
    <property type="evidence" value="ECO:0007669"/>
    <property type="project" value="TreeGrafter"/>
</dbReference>
<dbReference type="GO" id="GO:0031932">
    <property type="term" value="C:TORC2 complex"/>
    <property type="evidence" value="ECO:0007669"/>
    <property type="project" value="InterPro"/>
</dbReference>
<sequence length="1281" mass="141884">MDTRGQLIGGSGANFRKLVKRRSELVEPSLPSTAEDSIPATEDALTMTASAPGPETPGIEMGGKPPGDVLADLLTGLARPNEKPEVKIHLLNGFTKIARSLGQSFDKHLPIEDAIECIRTQLVDSVKEVRAAALRALRLLTSKPSVVKACVDAHLEIFIVLALEQPLEHEVERTQALKLVRQMCEVAPMDVPRSILASVVAVAEDPADKMARVCLECICEIALRNPHIVAISGGIRAMTKSALAAHSRQLIEAIVVTLMYILGNDVTRRFVRVDVDVDSLFAPFTDEYFTHTVVEKPTTADVEQRWFASRVAVVTIMRTWTGLIYMASSPSRLRAIIDVLRLARRESRIAVMDMLFELLHIDTPELTDKFDVILQRGTTAYASSKNSASNMFEESGLLPHPPGRINLLPKYKSLLLLCLIRAGLVESLSGVIKGEDRTLVVRATTLLGEVLHLASKFLPATYTATIQAVPGLVRNASAFHSDPVFRTQAQSAVSNLDRLHYTKHAELSLQSISLHMTVAHAKKLAPIDSLPSQERSRQRIKQMRAAFAVELDDLSFQGLIRESQVLSAKEFNKWDWDIIAQLISGPLQTPKRLEEAIHSKLIRRLLTFYRPHERQFSDVSLNDAAAAKYTRVGLDLFDLLMGSEEGAREIRENNVLTQIADCLLEIDPNAIPSTPKLEPSDAQVPMLTPERIAHTATRDYFLLIGKLSTTSNGLKLLDKSNIFGRLYGCLDRYEREDIIKLIICSLDYNLDSHARIILTKVLTSSTKTLRVFSTDHLRVLMRASVQAFAQWGIELLIAQLYDLDLEVCYKAVEVLDECCDDESLLNSLVLKRPALLHLGEPGKAILTRLLSTFRGLKYLNETGFTAKEMQLWWTFPAVDYVAQVESVLASTTSWYGDHETSGITGTHSYGAYVNSHVAAVRRVFRDIAQSFTEQLTLNSMRLGYVKLPVHFFGELSKTKDGATMIRSSGRVPMLVELLERAIQREAPEPASNARSSRVGTTSGDPLLQSTNTLAAAILEEKGALWTLGHIAASPFGIAYMLELDTPAMISKLLQVTSSMSLRGTCYYVLSMFANTIEGCQALEPLGWDCAFDTRGVPLGIALPRNPHALFYFAPTSFDGSWAAVSPLEHNPLKEPERKGMTEQELLEKETPVEELMRQIGNLNNEVLQNTSKRNIRKMKDQHPEFFASVEIYAKTFATVGAYSYHLAARRFLHEIFGQFPFTSEALAELDKVLPKLNPVQTTSSVLTALELERPKSVFVPGPPASTTNAPGSVLLARALKL</sequence>
<dbReference type="eggNOG" id="KOG3694">
    <property type="taxonomic scope" value="Eukaryota"/>
</dbReference>
<dbReference type="InterPro" id="IPR016024">
    <property type="entry name" value="ARM-type_fold"/>
</dbReference>
<dbReference type="STRING" id="595528.A0A0D2WT23"/>
<dbReference type="SMART" id="SM01310">
    <property type="entry name" value="RICTOR_V"/>
    <property type="match status" value="1"/>
</dbReference>
<comment type="similarity">
    <text evidence="1">Belongs to the RICTOR family.</text>
</comment>
<dbReference type="PANTHER" id="PTHR13298">
    <property type="entry name" value="CYTOSOLIC REGULATOR PIANISSIMO"/>
    <property type="match status" value="1"/>
</dbReference>
<keyword evidence="6" id="KW-1185">Reference proteome</keyword>
<dbReference type="InterPro" id="IPR029451">
    <property type="entry name" value="RICTOR_M"/>
</dbReference>
<dbReference type="FunCoup" id="A0A0D2WT23">
    <property type="interactions" value="229"/>
</dbReference>
<evidence type="ECO:0000259" key="3">
    <source>
        <dbReference type="SMART" id="SM01308"/>
    </source>
</evidence>
<dbReference type="PANTHER" id="PTHR13298:SF11">
    <property type="entry name" value="RAPAMYCIN-INSENSITIVE COMPANION OF MTOR"/>
    <property type="match status" value="1"/>
</dbReference>
<dbReference type="InterPro" id="IPR028267">
    <property type="entry name" value="Pianissimo_N"/>
</dbReference>
<dbReference type="Proteomes" id="UP000008743">
    <property type="component" value="Unassembled WGS sequence"/>
</dbReference>
<proteinExistence type="inferred from homology"/>
<evidence type="ECO:0000256" key="1">
    <source>
        <dbReference type="ARBA" id="ARBA00008878"/>
    </source>
</evidence>
<evidence type="ECO:0000259" key="4">
    <source>
        <dbReference type="SMART" id="SM01310"/>
    </source>
</evidence>
<organism evidence="5 6">
    <name type="scientific">Capsaspora owczarzaki (strain ATCC 30864)</name>
    <dbReference type="NCBI Taxonomy" id="595528"/>
    <lineage>
        <taxon>Eukaryota</taxon>
        <taxon>Filasterea</taxon>
        <taxon>Capsaspora</taxon>
    </lineage>
</organism>
<dbReference type="InterPro" id="IPR011989">
    <property type="entry name" value="ARM-like"/>
</dbReference>
<name>A0A0D2WT23_CAPO3</name>
<dbReference type="Pfam" id="PF14668">
    <property type="entry name" value="RICTOR_V"/>
    <property type="match status" value="1"/>
</dbReference>
<accession>A0A0D2WT23</accession>
<dbReference type="SMART" id="SM01308">
    <property type="entry name" value="RICTOR_N"/>
    <property type="match status" value="1"/>
</dbReference>
<feature type="domain" description="Rapamycin-insensitive companion of mTOR" evidence="4">
    <location>
        <begin position="1017"/>
        <end position="1089"/>
    </location>
</feature>
<dbReference type="RefSeq" id="XP_004346990.1">
    <property type="nucleotide sequence ID" value="XM_004346940.2"/>
</dbReference>
<dbReference type="SUPFAM" id="SSF48371">
    <property type="entry name" value="ARM repeat"/>
    <property type="match status" value="1"/>
</dbReference>
<evidence type="ECO:0000313" key="6">
    <source>
        <dbReference type="Proteomes" id="UP000008743"/>
    </source>
</evidence>
<dbReference type="OrthoDB" id="271111at2759"/>
<dbReference type="Gene3D" id="1.25.10.10">
    <property type="entry name" value="Leucine-rich Repeat Variant"/>
    <property type="match status" value="1"/>
</dbReference>
<dbReference type="EMBL" id="KE346367">
    <property type="protein sequence ID" value="KJE94703.1"/>
    <property type="molecule type" value="Genomic_DNA"/>
</dbReference>
<dbReference type="InterPro" id="IPR028268">
    <property type="entry name" value="Pianissimo_fam"/>
</dbReference>
<protein>
    <submittedName>
        <fullName evidence="5">Uncharacterized protein</fullName>
    </submittedName>
</protein>
<gene>
    <name evidence="5" type="ORF">CAOG_005305</name>
</gene>
<dbReference type="Pfam" id="PF14663">
    <property type="entry name" value="RasGEF_N_2"/>
    <property type="match status" value="1"/>
</dbReference>
<dbReference type="PhylomeDB" id="A0A0D2WT23"/>
<dbReference type="OMA" id="EIRIHAT"/>